<evidence type="ECO:0000256" key="1">
    <source>
        <dbReference type="ARBA" id="ARBA00004651"/>
    </source>
</evidence>
<evidence type="ECO:0000256" key="6">
    <source>
        <dbReference type="SAM" id="Phobius"/>
    </source>
</evidence>
<proteinExistence type="predicted"/>
<dbReference type="InterPro" id="IPR050833">
    <property type="entry name" value="Poly_Biosynth_Transport"/>
</dbReference>
<dbReference type="InterPro" id="IPR014249">
    <property type="entry name" value="Spore_V_B"/>
</dbReference>
<evidence type="ECO:0000313" key="7">
    <source>
        <dbReference type="EMBL" id="REE84331.1"/>
    </source>
</evidence>
<feature type="transmembrane region" description="Helical" evidence="6">
    <location>
        <begin position="104"/>
        <end position="123"/>
    </location>
</feature>
<keyword evidence="2" id="KW-1003">Cell membrane</keyword>
<dbReference type="Pfam" id="PF01943">
    <property type="entry name" value="Polysacc_synt"/>
    <property type="match status" value="1"/>
</dbReference>
<dbReference type="AlphaFoldDB" id="A0A3D9S2F3"/>
<dbReference type="Proteomes" id="UP000256304">
    <property type="component" value="Unassembled WGS sequence"/>
</dbReference>
<comment type="caution">
    <text evidence="7">The sequence shown here is derived from an EMBL/GenBank/DDBJ whole genome shotgun (WGS) entry which is preliminary data.</text>
</comment>
<organism evidence="7 8">
    <name type="scientific">Paenibacillus taihuensis</name>
    <dbReference type="NCBI Taxonomy" id="1156355"/>
    <lineage>
        <taxon>Bacteria</taxon>
        <taxon>Bacillati</taxon>
        <taxon>Bacillota</taxon>
        <taxon>Bacilli</taxon>
        <taxon>Bacillales</taxon>
        <taxon>Paenibacillaceae</taxon>
        <taxon>Paenibacillus</taxon>
    </lineage>
</organism>
<feature type="transmembrane region" description="Helical" evidence="6">
    <location>
        <begin position="316"/>
        <end position="340"/>
    </location>
</feature>
<name>A0A3D9S2F3_9BACL</name>
<dbReference type="NCBIfam" id="TIGR02900">
    <property type="entry name" value="spore_V_B"/>
    <property type="match status" value="1"/>
</dbReference>
<feature type="transmembrane region" description="Helical" evidence="6">
    <location>
        <begin position="481"/>
        <end position="502"/>
    </location>
</feature>
<gene>
    <name evidence="7" type="ORF">A8990_1156</name>
</gene>
<evidence type="ECO:0000256" key="2">
    <source>
        <dbReference type="ARBA" id="ARBA00022475"/>
    </source>
</evidence>
<dbReference type="GO" id="GO:0005886">
    <property type="term" value="C:plasma membrane"/>
    <property type="evidence" value="ECO:0007669"/>
    <property type="project" value="UniProtKB-SubCell"/>
</dbReference>
<feature type="transmembrane region" description="Helical" evidence="6">
    <location>
        <begin position="514"/>
        <end position="535"/>
    </location>
</feature>
<dbReference type="PANTHER" id="PTHR30250">
    <property type="entry name" value="PST FAMILY PREDICTED COLANIC ACID TRANSPORTER"/>
    <property type="match status" value="1"/>
</dbReference>
<feature type="transmembrane region" description="Helical" evidence="6">
    <location>
        <begin position="448"/>
        <end position="469"/>
    </location>
</feature>
<protein>
    <submittedName>
        <fullName evidence="7">Stage V sporulation protein B</fullName>
    </submittedName>
</protein>
<keyword evidence="8" id="KW-1185">Reference proteome</keyword>
<evidence type="ECO:0000313" key="8">
    <source>
        <dbReference type="Proteomes" id="UP000256304"/>
    </source>
</evidence>
<dbReference type="PANTHER" id="PTHR30250:SF24">
    <property type="entry name" value="STAGE V SPORULATION PROTEIN B"/>
    <property type="match status" value="1"/>
</dbReference>
<evidence type="ECO:0000256" key="3">
    <source>
        <dbReference type="ARBA" id="ARBA00022692"/>
    </source>
</evidence>
<feature type="transmembrane region" description="Helical" evidence="6">
    <location>
        <begin position="199"/>
        <end position="221"/>
    </location>
</feature>
<keyword evidence="5 6" id="KW-0472">Membrane</keyword>
<feature type="transmembrane region" description="Helical" evidence="6">
    <location>
        <begin position="172"/>
        <end position="193"/>
    </location>
</feature>
<sequence>MPFQDPGMVHLREREMTVTKQTFIKGALILLVAGIVNRILAFVPRIALPRIIGAEGVGLYQLGYPFLIVLLTLITGGIPLAVAKWIAEAESTGDSKRVKQVFRAAMTLTIGLSVGLTVLFIILTPWISTTLMTDHRVYQTLRMMSPLLIIIGISSVYRGYFQGKANMIPTALSQIIETVIRIICALMFAKLLLPYGLEWGAAGAMLGVVAGEIGGFIILLWQYANDRKRVKLAIVREEDGNAQQPDDTSTPANKLRPTKLEPVMRKLINLSVPVTASRMIGSFSYLLESIFTARALFAAGIATSAATAQYGALQGMIIPILLLPTALTYSLAVSLVPTLSEAAAKGDKSTIHKRLSQSMRLSLVTGAPFIVVMILFAEPICRVLYNHVEIAPMLKLIAPVGLFIYMQAPLQAALQALDKPATALMNTFIGAVVKLVLIMELASQPKLGIYGALIAININIVLVTVLHWISVVRATGFSMHLLDFLKVGSAMCIMGAASLWVMNLQVLPALWQNLITACFAGSVIYMILMVMLRIIDRSDAARIPFLGRWFRS</sequence>
<keyword evidence="3 6" id="KW-0812">Transmembrane</keyword>
<feature type="transmembrane region" description="Helical" evidence="6">
    <location>
        <begin position="424"/>
        <end position="442"/>
    </location>
</feature>
<feature type="transmembrane region" description="Helical" evidence="6">
    <location>
        <begin position="63"/>
        <end position="83"/>
    </location>
</feature>
<feature type="transmembrane region" description="Helical" evidence="6">
    <location>
        <begin position="143"/>
        <end position="160"/>
    </location>
</feature>
<feature type="transmembrane region" description="Helical" evidence="6">
    <location>
        <begin position="22"/>
        <end position="43"/>
    </location>
</feature>
<reference evidence="7 8" key="1">
    <citation type="submission" date="2018-08" db="EMBL/GenBank/DDBJ databases">
        <title>Genomic Encyclopedia of Type Strains, Phase III (KMG-III): the genomes of soil and plant-associated and newly described type strains.</title>
        <authorList>
            <person name="Whitman W."/>
        </authorList>
    </citation>
    <scope>NUCLEOTIDE SEQUENCE [LARGE SCALE GENOMIC DNA]</scope>
    <source>
        <strain evidence="7 8">CGMCC 1.10966</strain>
    </source>
</reference>
<keyword evidence="4 6" id="KW-1133">Transmembrane helix</keyword>
<feature type="transmembrane region" description="Helical" evidence="6">
    <location>
        <begin position="361"/>
        <end position="385"/>
    </location>
</feature>
<accession>A0A3D9S2F3</accession>
<dbReference type="PIRSF" id="PIRSF038958">
    <property type="entry name" value="PG_synth_SpoVB"/>
    <property type="match status" value="1"/>
</dbReference>
<dbReference type="CDD" id="cd13124">
    <property type="entry name" value="MATE_SpoVB_like"/>
    <property type="match status" value="1"/>
</dbReference>
<dbReference type="InterPro" id="IPR024923">
    <property type="entry name" value="PG_synth_SpoVB"/>
</dbReference>
<comment type="subcellular location">
    <subcellularLocation>
        <location evidence="1">Cell membrane</location>
        <topology evidence="1">Multi-pass membrane protein</topology>
    </subcellularLocation>
</comment>
<evidence type="ECO:0000256" key="4">
    <source>
        <dbReference type="ARBA" id="ARBA00022989"/>
    </source>
</evidence>
<dbReference type="InterPro" id="IPR002797">
    <property type="entry name" value="Polysacc_synth"/>
</dbReference>
<evidence type="ECO:0000256" key="5">
    <source>
        <dbReference type="ARBA" id="ARBA00023136"/>
    </source>
</evidence>
<dbReference type="EMBL" id="QTTN01000015">
    <property type="protein sequence ID" value="REE84331.1"/>
    <property type="molecule type" value="Genomic_DNA"/>
</dbReference>